<accession>A0A2I0U3F3</accession>
<organism evidence="1 2">
    <name type="scientific">Limosa lapponica baueri</name>
    <dbReference type="NCBI Taxonomy" id="1758121"/>
    <lineage>
        <taxon>Eukaryota</taxon>
        <taxon>Metazoa</taxon>
        <taxon>Chordata</taxon>
        <taxon>Craniata</taxon>
        <taxon>Vertebrata</taxon>
        <taxon>Euteleostomi</taxon>
        <taxon>Archelosauria</taxon>
        <taxon>Archosauria</taxon>
        <taxon>Dinosauria</taxon>
        <taxon>Saurischia</taxon>
        <taxon>Theropoda</taxon>
        <taxon>Coelurosauria</taxon>
        <taxon>Aves</taxon>
        <taxon>Neognathae</taxon>
        <taxon>Neoaves</taxon>
        <taxon>Charadriiformes</taxon>
        <taxon>Scolopacidae</taxon>
        <taxon>Limosa</taxon>
    </lineage>
</organism>
<sequence>MLNFSGMKLNEKASDLITLFGINMSTSNLLMERMIVIVLRNSSAPDYFISTLKQLECRREGGSHSCLKPQPICASFSVYSSHETGRKKSNPVKIWSRAKQINHLQLTIQNKSAAPAWMMIIFVSSLVDMLVGPDPSVGMIDIIHQSGNQTGGNNNFLTNKLSGDDRRERSGCSWDAYAGGVNHCMYAQLVLLKAQVTMTSPLCPKKTRSLQGQYVIDSNNLQRKSKNEDSQYLPLMHGRYDIVLLPIQVKKEVKILKDRGEQMASEIPLDWSQHVVNNTVILLRLTPMLKGTDLSVAIDVFEISYNWKFTQARFGHFQEWLAEEKEMGRLKCGVTTANESLSAVAKKGAQTFRVMSVLSP</sequence>
<protein>
    <submittedName>
        <fullName evidence="1">Uncharacterized protein</fullName>
    </submittedName>
</protein>
<gene>
    <name evidence="1" type="ORF">llap_9144</name>
</gene>
<dbReference type="Proteomes" id="UP000233556">
    <property type="component" value="Unassembled WGS sequence"/>
</dbReference>
<dbReference type="AlphaFoldDB" id="A0A2I0U3F3"/>
<reference evidence="2" key="1">
    <citation type="submission" date="2017-11" db="EMBL/GenBank/DDBJ databases">
        <authorList>
            <person name="Lima N.C."/>
            <person name="Parody-Merino A.M."/>
            <person name="Battley P.F."/>
            <person name="Fidler A.E."/>
            <person name="Prosdocimi F."/>
        </authorList>
    </citation>
    <scope>NUCLEOTIDE SEQUENCE [LARGE SCALE GENOMIC DNA]</scope>
</reference>
<reference evidence="2" key="2">
    <citation type="submission" date="2017-12" db="EMBL/GenBank/DDBJ databases">
        <title>Genome sequence of the Bar-tailed Godwit (Limosa lapponica baueri).</title>
        <authorList>
            <person name="Lima N.C.B."/>
            <person name="Parody-Merino A.M."/>
            <person name="Battley P.F."/>
            <person name="Fidler A.E."/>
            <person name="Prosdocimi F."/>
        </authorList>
    </citation>
    <scope>NUCLEOTIDE SEQUENCE [LARGE SCALE GENOMIC DNA]</scope>
</reference>
<dbReference type="EMBL" id="KZ506249">
    <property type="protein sequence ID" value="PKU40559.1"/>
    <property type="molecule type" value="Genomic_DNA"/>
</dbReference>
<keyword evidence="2" id="KW-1185">Reference proteome</keyword>
<proteinExistence type="predicted"/>
<evidence type="ECO:0000313" key="2">
    <source>
        <dbReference type="Proteomes" id="UP000233556"/>
    </source>
</evidence>
<evidence type="ECO:0000313" key="1">
    <source>
        <dbReference type="EMBL" id="PKU40559.1"/>
    </source>
</evidence>
<name>A0A2I0U3F3_LIMLA</name>